<dbReference type="RefSeq" id="WP_369614989.1">
    <property type="nucleotide sequence ID" value="NZ_AP031573.1"/>
</dbReference>
<gene>
    <name evidence="1" type="ORF">CFS9_24620</name>
</gene>
<proteinExistence type="predicted"/>
<sequence length="91" mass="10068">MELESLKLDKFKDRALKREQLFVLNGGGIYSGAGNICAPHGQSQKVMNFNYGYDSNRNGVITFHDRSEVRDICDNGFVAAGEPDIVFTALP</sequence>
<evidence type="ECO:0000313" key="1">
    <source>
        <dbReference type="EMBL" id="BFM43821.1"/>
    </source>
</evidence>
<protein>
    <submittedName>
        <fullName evidence="1">Uncharacterized protein</fullName>
    </submittedName>
</protein>
<dbReference type="EMBL" id="AP031573">
    <property type="protein sequence ID" value="BFM43821.1"/>
    <property type="molecule type" value="Genomic_DNA"/>
</dbReference>
<dbReference type="AlphaFoldDB" id="A0AAT9H2S2"/>
<reference evidence="1" key="1">
    <citation type="submission" date="2024-05" db="EMBL/GenBank/DDBJ databases">
        <title>Whole-Genome Sequence of CFS9, a Potential Fish Probiotic Isolated from the Body Surface of Silurus asotus.</title>
        <authorList>
            <person name="Kojima M."/>
            <person name="Tobioka K."/>
            <person name="Yokota K."/>
            <person name="Nakatani H."/>
            <person name="Hori K."/>
            <person name="Tamaru Y."/>
            <person name="Okazaki F."/>
        </authorList>
    </citation>
    <scope>NUCLEOTIDE SEQUENCE</scope>
    <source>
        <strain evidence="1">CFS9</strain>
    </source>
</reference>
<accession>A0AAT9H2S2</accession>
<organism evidence="1">
    <name type="scientific">Flavobacterium sp. CFS9</name>
    <dbReference type="NCBI Taxonomy" id="3143118"/>
    <lineage>
        <taxon>Bacteria</taxon>
        <taxon>Pseudomonadati</taxon>
        <taxon>Bacteroidota</taxon>
        <taxon>Flavobacteriia</taxon>
        <taxon>Flavobacteriales</taxon>
        <taxon>Flavobacteriaceae</taxon>
        <taxon>Flavobacterium</taxon>
    </lineage>
</organism>
<name>A0AAT9H2S2_9FLAO</name>